<protein>
    <submittedName>
        <fullName evidence="1">Uncharacterized protein</fullName>
    </submittedName>
</protein>
<dbReference type="STRING" id="195522.BD01_1462"/>
<dbReference type="Proteomes" id="UP000019434">
    <property type="component" value="Chromosome"/>
</dbReference>
<proteinExistence type="predicted"/>
<dbReference type="RefSeq" id="WP_042691319.1">
    <property type="nucleotide sequence ID" value="NZ_CP007264.1"/>
</dbReference>
<organism evidence="1 2">
    <name type="scientific">Thermococcus nautili</name>
    <dbReference type="NCBI Taxonomy" id="195522"/>
    <lineage>
        <taxon>Archaea</taxon>
        <taxon>Methanobacteriati</taxon>
        <taxon>Methanobacteriota</taxon>
        <taxon>Thermococci</taxon>
        <taxon>Thermococcales</taxon>
        <taxon>Thermococcaceae</taxon>
        <taxon>Thermococcus</taxon>
    </lineage>
</organism>
<reference evidence="1 2" key="1">
    <citation type="submission" date="2014-02" db="EMBL/GenBank/DDBJ databases">
        <title>Genome Sequence of an Hyperthermophilic Archaeon, Thermococcus nautili 30-1, producing viral vesicles.</title>
        <authorList>
            <person name="Oberto J."/>
            <person name="Gaudin M."/>
            <person name="Cossu M."/>
            <person name="Gorlas A."/>
            <person name="Slesarev A."/>
            <person name="Marguet E."/>
            <person name="Forterre P."/>
        </authorList>
    </citation>
    <scope>NUCLEOTIDE SEQUENCE [LARGE SCALE GENOMIC DNA]</scope>
    <source>
        <strain evidence="1 2">30-1</strain>
    </source>
</reference>
<dbReference type="EMBL" id="CP007264">
    <property type="protein sequence ID" value="AHL23073.1"/>
    <property type="molecule type" value="Genomic_DNA"/>
</dbReference>
<sequence length="72" mass="8059">MKPKKGFELRESRLVELIERGFDGKSALELRSALNKIRGKLGKKEFLLLLEIPLLSAQEEIGLALQLLGNVV</sequence>
<dbReference type="GeneID" id="24957523"/>
<dbReference type="OrthoDB" id="378656at2157"/>
<evidence type="ECO:0000313" key="2">
    <source>
        <dbReference type="Proteomes" id="UP000019434"/>
    </source>
</evidence>
<dbReference type="KEGG" id="tnu:BD01_1462"/>
<evidence type="ECO:0000313" key="1">
    <source>
        <dbReference type="EMBL" id="AHL23073.1"/>
    </source>
</evidence>
<dbReference type="AlphaFoldDB" id="W8NUV4"/>
<accession>W8NUV4</accession>
<keyword evidence="2" id="KW-1185">Reference proteome</keyword>
<dbReference type="HOGENOM" id="CLU_2713049_0_0_2"/>
<name>W8NUV4_9EURY</name>
<gene>
    <name evidence="1" type="ORF">BD01_1462</name>
</gene>